<dbReference type="InterPro" id="IPR007048">
    <property type="entry name" value="IraD/Gp25-like"/>
</dbReference>
<dbReference type="Pfam" id="PF04965">
    <property type="entry name" value="GPW_gp25"/>
    <property type="match status" value="1"/>
</dbReference>
<proteinExistence type="predicted"/>
<gene>
    <name evidence="2" type="ORF">BE17_20260</name>
</gene>
<accession>A0A150RMG8</accession>
<feature type="domain" description="IraD/Gp25-like" evidence="1">
    <location>
        <begin position="321"/>
        <end position="405"/>
    </location>
</feature>
<dbReference type="Gene3D" id="3.10.450.40">
    <property type="match status" value="1"/>
</dbReference>
<organism evidence="2 3">
    <name type="scientific">Sorangium cellulosum</name>
    <name type="common">Polyangium cellulosum</name>
    <dbReference type="NCBI Taxonomy" id="56"/>
    <lineage>
        <taxon>Bacteria</taxon>
        <taxon>Pseudomonadati</taxon>
        <taxon>Myxococcota</taxon>
        <taxon>Polyangia</taxon>
        <taxon>Polyangiales</taxon>
        <taxon>Polyangiaceae</taxon>
        <taxon>Sorangium</taxon>
    </lineage>
</organism>
<name>A0A150RMG8_SORCE</name>
<protein>
    <recommendedName>
        <fullName evidence="1">IraD/Gp25-like domain-containing protein</fullName>
    </recommendedName>
</protein>
<comment type="caution">
    <text evidence="2">The sequence shown here is derived from an EMBL/GenBank/DDBJ whole genome shotgun (WGS) entry which is preliminary data.</text>
</comment>
<evidence type="ECO:0000259" key="1">
    <source>
        <dbReference type="Pfam" id="PF04965"/>
    </source>
</evidence>
<sequence>MAALRERDRAAFERRLAREARRFDLRPLLEVLRENGYEREDILFEGARDSSTSASIIEAIRFLPPPARGAVITLNLGVFSDGTLLPSYFLEQIESSPDPDRFYDFIRFFDHRLIEGYLRAVYPEDAGGPFGDFDRALRSYFRMLGLGSVSTLQWLWQLYFPELCVRVTRRAFASETASHAFRTGQSRLDGTGIIGRVYPWEAAGFVVDIVVEDETDEEGRPWPGLVRSRMSARLLPLLDPFRIPLLVRLVVLYHASWAKVEGSSAEAQGYLGYERLRDKAASPYTMIVYRGVTGEHTTPEGGQSGMFLYKHFVGGAGTSEIEDVERNLRFVLGTKRGAGYFLRSFGLTDVGYRTQEEMVVNLSAEIEENIRLYEPRVELLGIDEAYDDQGGRARLEVKLRLRETEERLELVVDLGTRTFDFRLPKADKAGEAP</sequence>
<dbReference type="Proteomes" id="UP000075635">
    <property type="component" value="Unassembled WGS sequence"/>
</dbReference>
<dbReference type="EMBL" id="JEMB01002440">
    <property type="protein sequence ID" value="KYF81156.1"/>
    <property type="molecule type" value="Genomic_DNA"/>
</dbReference>
<evidence type="ECO:0000313" key="2">
    <source>
        <dbReference type="EMBL" id="KYF81156.1"/>
    </source>
</evidence>
<dbReference type="AlphaFoldDB" id="A0A150RMG8"/>
<reference evidence="2 3" key="1">
    <citation type="submission" date="2014-02" db="EMBL/GenBank/DDBJ databases">
        <title>The small core and large imbalanced accessory genome model reveals a collaborative survival strategy of Sorangium cellulosum strains in nature.</title>
        <authorList>
            <person name="Han K."/>
            <person name="Peng R."/>
            <person name="Blom J."/>
            <person name="Li Y.-Z."/>
        </authorList>
    </citation>
    <scope>NUCLEOTIDE SEQUENCE [LARGE SCALE GENOMIC DNA]</scope>
    <source>
        <strain evidence="2 3">So0011-07</strain>
    </source>
</reference>
<evidence type="ECO:0000313" key="3">
    <source>
        <dbReference type="Proteomes" id="UP000075635"/>
    </source>
</evidence>
<dbReference type="SUPFAM" id="SSF160719">
    <property type="entry name" value="gpW/gp25-like"/>
    <property type="match status" value="1"/>
</dbReference>